<evidence type="ECO:0000313" key="2">
    <source>
        <dbReference type="EMBL" id="KAF7299150.1"/>
    </source>
</evidence>
<proteinExistence type="predicted"/>
<dbReference type="OrthoDB" id="552755at2759"/>
<evidence type="ECO:0000313" key="3">
    <source>
        <dbReference type="Proteomes" id="UP000636479"/>
    </source>
</evidence>
<dbReference type="GO" id="GO:0005634">
    <property type="term" value="C:nucleus"/>
    <property type="evidence" value="ECO:0007669"/>
    <property type="project" value="TreeGrafter"/>
</dbReference>
<feature type="compositionally biased region" description="Basic and acidic residues" evidence="1">
    <location>
        <begin position="198"/>
        <end position="210"/>
    </location>
</feature>
<dbReference type="PANTHER" id="PTHR15410:SF2">
    <property type="entry name" value="HIRA-INTERACTING PROTEIN 3"/>
    <property type="match status" value="1"/>
</dbReference>
<organism evidence="2 3">
    <name type="scientific">Mycena indigotica</name>
    <dbReference type="NCBI Taxonomy" id="2126181"/>
    <lineage>
        <taxon>Eukaryota</taxon>
        <taxon>Fungi</taxon>
        <taxon>Dikarya</taxon>
        <taxon>Basidiomycota</taxon>
        <taxon>Agaricomycotina</taxon>
        <taxon>Agaricomycetes</taxon>
        <taxon>Agaricomycetidae</taxon>
        <taxon>Agaricales</taxon>
        <taxon>Marasmiineae</taxon>
        <taxon>Mycenaceae</taxon>
        <taxon>Mycena</taxon>
    </lineage>
</organism>
<gene>
    <name evidence="2" type="ORF">MIND_00863600</name>
</gene>
<feature type="compositionally biased region" description="Basic and acidic residues" evidence="1">
    <location>
        <begin position="237"/>
        <end position="265"/>
    </location>
</feature>
<feature type="compositionally biased region" description="Basic and acidic residues" evidence="1">
    <location>
        <begin position="345"/>
        <end position="354"/>
    </location>
</feature>
<feature type="region of interest" description="Disordered" evidence="1">
    <location>
        <begin position="337"/>
        <end position="388"/>
    </location>
</feature>
<keyword evidence="3" id="KW-1185">Reference proteome</keyword>
<protein>
    <submittedName>
        <fullName evidence="2">HNHc domain-containing protein</fullName>
    </submittedName>
</protein>
<feature type="compositionally biased region" description="Basic and acidic residues" evidence="1">
    <location>
        <begin position="91"/>
        <end position="101"/>
    </location>
</feature>
<dbReference type="AlphaFoldDB" id="A0A8H6SGG7"/>
<feature type="region of interest" description="Disordered" evidence="1">
    <location>
        <begin position="60"/>
        <end position="265"/>
    </location>
</feature>
<feature type="compositionally biased region" description="Low complexity" evidence="1">
    <location>
        <begin position="211"/>
        <end position="224"/>
    </location>
</feature>
<dbReference type="EMBL" id="JACAZF010000007">
    <property type="protein sequence ID" value="KAF7299150.1"/>
    <property type="molecule type" value="Genomic_DNA"/>
</dbReference>
<accession>A0A8H6SGG7</accession>
<dbReference type="RefSeq" id="XP_037218538.1">
    <property type="nucleotide sequence ID" value="XM_037365296.1"/>
</dbReference>
<dbReference type="GeneID" id="59347812"/>
<name>A0A8H6SGG7_9AGAR</name>
<dbReference type="PANTHER" id="PTHR15410">
    <property type="entry name" value="HIRA-INTERACTING PROTEIN 3"/>
    <property type="match status" value="1"/>
</dbReference>
<evidence type="ECO:0000256" key="1">
    <source>
        <dbReference type="SAM" id="MobiDB-lite"/>
    </source>
</evidence>
<reference evidence="2" key="1">
    <citation type="submission" date="2020-05" db="EMBL/GenBank/DDBJ databases">
        <title>Mycena genomes resolve the evolution of fungal bioluminescence.</title>
        <authorList>
            <person name="Tsai I.J."/>
        </authorList>
    </citation>
    <scope>NUCLEOTIDE SEQUENCE</scope>
    <source>
        <strain evidence="2">171206Taipei</strain>
    </source>
</reference>
<dbReference type="Proteomes" id="UP000636479">
    <property type="component" value="Unassembled WGS sequence"/>
</dbReference>
<sequence>MDAEELARAAKEVVFDARRKDELHKLTPRLIRQRLETQFGLAEGTLEGSEYKKALKAVIGEATSAPIPPLSKPVSESKKRKTPDGDDAEAEEVKKDKEPAKPRKRPSTSKKVVESDGDSDESDAPKPRKRQKTTKKPAVASDDSDEEKPNNKSKSKPKPKEPKSRSSAKSAPKKAFKSSETVLSSDAEPTPDDDDNDKMEGSSKPTEKPKASATAATADKSLAAHQSDSELSVLEDDPPKKSNKRTTEKKKEKTTGSSDDKHDAQIKKLKSFVSACGVRKVWSKVFADIDKPTRQIQKLKEILAELGMEGQPSLAKAKAIKQRRELAQELEDVQNFAASRGMKAKAGDKKKEQTQDTSEDEAVPEKRKPNARQSIMAFLEDQSSDGDD</sequence>
<comment type="caution">
    <text evidence="2">The sequence shown here is derived from an EMBL/GenBank/DDBJ whole genome shotgun (WGS) entry which is preliminary data.</text>
</comment>
<dbReference type="InterPro" id="IPR037647">
    <property type="entry name" value="HIRIP3"/>
</dbReference>